<evidence type="ECO:0000313" key="1">
    <source>
        <dbReference type="EMBL" id="CDG99789.1"/>
    </source>
</evidence>
<sequence length="302" mass="35208">MKSTVCFIPSSFDFSVEDKELILALDAASYLVKKMDSEFTNFIKSGDFYDYAHEKIYTSGKSQDMIGYLTTAIYDGAMNKAILVDEPSQKLIEKTNMHSPEYNGTWLSIYCYSAHLILTDKPERTIYNEYDLVSYSSEILVKNSLTHTNYAENFKEIYKNIIFYENQHHNKYKTFDRINKIEGGYKNFIKGITTFLNYINKYTIIPNDSQKNITIMDKELPFSVTPEGTGKNKRKVGELKRDFFINGKEYKDINCEFHYKLEHEDGANHKGTYYYNRIYFGFFNKIADQPPKIAIAHIGDHL</sequence>
<dbReference type="HOGENOM" id="CLU_943160_0_0_6"/>
<comment type="caution">
    <text evidence="1">The sequence shown here is derived from an EMBL/GenBank/DDBJ whole genome shotgun (WGS) entry which is preliminary data.</text>
</comment>
<reference evidence="1" key="1">
    <citation type="submission" date="2013-07" db="EMBL/GenBank/DDBJ databases">
        <title>Sub-species coevolution in mutualistic symbiosis.</title>
        <authorList>
            <person name="Murfin K."/>
            <person name="Klassen J."/>
            <person name="Lee M."/>
            <person name="Forst S."/>
            <person name="Stock P."/>
            <person name="Goodrich-Blair H."/>
        </authorList>
    </citation>
    <scope>NUCLEOTIDE SEQUENCE [LARGE SCALE GENOMIC DNA]</scope>
    <source>
        <strain evidence="1">Feltiae Moldova</strain>
    </source>
</reference>
<dbReference type="RefSeq" id="WP_038222888.1">
    <property type="nucleotide sequence ID" value="NZ_CAWLWD010000108.1"/>
</dbReference>
<name>A0A077NMJ0_XENBV</name>
<protein>
    <submittedName>
        <fullName evidence="1">Uncharacterized protein</fullName>
    </submittedName>
</protein>
<proteinExistence type="predicted"/>
<gene>
    <name evidence="1" type="ORF">XBFM1_1190049</name>
</gene>
<dbReference type="AlphaFoldDB" id="A0A077NMJ0"/>
<dbReference type="EMBL" id="CBSV010000023">
    <property type="protein sequence ID" value="CDG99789.1"/>
    <property type="molecule type" value="Genomic_DNA"/>
</dbReference>
<accession>A0A077NMJ0</accession>
<dbReference type="Proteomes" id="UP000028487">
    <property type="component" value="Unassembled WGS sequence"/>
</dbReference>
<organism evidence="1">
    <name type="scientific">Xenorhabdus bovienii str. feltiae Moldova</name>
    <dbReference type="NCBI Taxonomy" id="1398200"/>
    <lineage>
        <taxon>Bacteria</taxon>
        <taxon>Pseudomonadati</taxon>
        <taxon>Pseudomonadota</taxon>
        <taxon>Gammaproteobacteria</taxon>
        <taxon>Enterobacterales</taxon>
        <taxon>Morganellaceae</taxon>
        <taxon>Xenorhabdus</taxon>
    </lineage>
</organism>